<dbReference type="InterPro" id="IPR035905">
    <property type="entry name" value="Barstar-like_sf"/>
</dbReference>
<evidence type="ECO:0000313" key="3">
    <source>
        <dbReference type="EMBL" id="RFA16080.1"/>
    </source>
</evidence>
<dbReference type="Gene3D" id="3.30.370.10">
    <property type="entry name" value="Barstar-like"/>
    <property type="match status" value="1"/>
</dbReference>
<dbReference type="EMBL" id="NBXB01000015">
    <property type="protein sequence ID" value="RFA16080.1"/>
    <property type="molecule type" value="Genomic_DNA"/>
</dbReference>
<gene>
    <name evidence="3" type="ORF">B7R22_04700</name>
</gene>
<evidence type="ECO:0000313" key="4">
    <source>
        <dbReference type="Proteomes" id="UP000256541"/>
    </source>
</evidence>
<dbReference type="AlphaFoldDB" id="A0A3E0W256"/>
<comment type="caution">
    <text evidence="3">The sequence shown here is derived from an EMBL/GenBank/DDBJ whole genome shotgun (WGS) entry which is preliminary data.</text>
</comment>
<dbReference type="SUPFAM" id="SSF52038">
    <property type="entry name" value="Barstar-related"/>
    <property type="match status" value="1"/>
</dbReference>
<accession>A0A3E0W256</accession>
<proteinExistence type="inferred from homology"/>
<evidence type="ECO:0000259" key="2">
    <source>
        <dbReference type="Pfam" id="PF01337"/>
    </source>
</evidence>
<reference evidence="3 4" key="1">
    <citation type="submission" date="2017-04" db="EMBL/GenBank/DDBJ databases">
        <title>Comparative genome analysis of Subtercola boreus.</title>
        <authorList>
            <person name="Cho Y.-J."/>
            <person name="Cho A."/>
            <person name="Kim O.-S."/>
            <person name="Lee J.-I."/>
        </authorList>
    </citation>
    <scope>NUCLEOTIDE SEQUENCE [LARGE SCALE GENOMIC DNA]</scope>
    <source>
        <strain evidence="3 4">P27479</strain>
    </source>
</reference>
<feature type="domain" description="Barstar (barnase inhibitor)" evidence="2">
    <location>
        <begin position="60"/>
        <end position="125"/>
    </location>
</feature>
<evidence type="ECO:0000256" key="1">
    <source>
        <dbReference type="ARBA" id="ARBA00006845"/>
    </source>
</evidence>
<protein>
    <recommendedName>
        <fullName evidence="2">Barstar (barnase inhibitor) domain-containing protein</fullName>
    </recommendedName>
</protein>
<dbReference type="InterPro" id="IPR000468">
    <property type="entry name" value="Barstar"/>
</dbReference>
<sequence>MVALFEAIRLRATPGSTITLDAAGPGFLVDPVRDDGRPPWLTVPPTASRSDVRVPPGARLYEIDGNRIDSWESFFTVVGEAVNGPGGYFGRGLDALYDCLRGGFGTPDDDFGFRWGSSATSRRALGYAEGRRLLRHRLQTGALVNRRYVREDLLAAEHDRGATPFDWIVEVFDDSGIPLELA</sequence>
<dbReference type="Pfam" id="PF01337">
    <property type="entry name" value="Barstar"/>
    <property type="match status" value="1"/>
</dbReference>
<organism evidence="3 4">
    <name type="scientific">Subtercola boreus</name>
    <dbReference type="NCBI Taxonomy" id="120213"/>
    <lineage>
        <taxon>Bacteria</taxon>
        <taxon>Bacillati</taxon>
        <taxon>Actinomycetota</taxon>
        <taxon>Actinomycetes</taxon>
        <taxon>Micrococcales</taxon>
        <taxon>Microbacteriaceae</taxon>
        <taxon>Subtercola</taxon>
    </lineage>
</organism>
<name>A0A3E0W256_9MICO</name>
<comment type="similarity">
    <text evidence="1">Belongs to the barstar family.</text>
</comment>
<dbReference type="Proteomes" id="UP000256541">
    <property type="component" value="Unassembled WGS sequence"/>
</dbReference>
<dbReference type="OrthoDB" id="8859549at2"/>